<accession>A0A810Q1B4</accession>
<feature type="transmembrane region" description="Helical" evidence="1">
    <location>
        <begin position="74"/>
        <end position="96"/>
    </location>
</feature>
<geneLocation type="plasmid" evidence="2 3">
    <name>pMM35_01</name>
</geneLocation>
<gene>
    <name evidence="2" type="ORF">MM35RIKEN_18280</name>
</gene>
<evidence type="ECO:0000256" key="1">
    <source>
        <dbReference type="SAM" id="Phobius"/>
    </source>
</evidence>
<name>A0A810Q1B4_9FIRM</name>
<dbReference type="EMBL" id="AP023416">
    <property type="protein sequence ID" value="BCK79636.1"/>
    <property type="molecule type" value="Genomic_DNA"/>
</dbReference>
<keyword evidence="3" id="KW-1185">Reference proteome</keyword>
<dbReference type="KEGG" id="vfa:MM35RIKEN_18280"/>
<keyword evidence="2" id="KW-0614">Plasmid</keyword>
<evidence type="ECO:0008006" key="4">
    <source>
        <dbReference type="Google" id="ProtNLM"/>
    </source>
</evidence>
<keyword evidence="1" id="KW-0812">Transmembrane</keyword>
<feature type="transmembrane region" description="Helical" evidence="1">
    <location>
        <begin position="116"/>
        <end position="138"/>
    </location>
</feature>
<organism evidence="2 3">
    <name type="scientific">Vescimonas fastidiosa</name>
    <dbReference type="NCBI Taxonomy" id="2714353"/>
    <lineage>
        <taxon>Bacteria</taxon>
        <taxon>Bacillati</taxon>
        <taxon>Bacillota</taxon>
        <taxon>Clostridia</taxon>
        <taxon>Eubacteriales</taxon>
        <taxon>Oscillospiraceae</taxon>
        <taxon>Vescimonas</taxon>
    </lineage>
</organism>
<dbReference type="RefSeq" id="WP_212821327.1">
    <property type="nucleotide sequence ID" value="NZ_AP023416.1"/>
</dbReference>
<sequence length="297" mass="31352">MTRRKLWALILVSVMVLLLWRSAVAAEAVRRGLTLCARSVIPALFPYFVVSGLFISLGFADGVGRRLEPLTRRLFGVGGAGASAFFLGLLGGYPVGGRTVGQLYRAGRLSKDEAERLLAFCNNAGPSFILGVVGVGCFGSLRTGIYLYLVHAFSAVLVGILFRKKAPVSGQKVRHSAAFEPIAAFVRAVGEAAKGMVQLCGFVVFFLVILALITDLTGLNHPVLLGLAELTTGVTALEGRPGDLVWAAALLGWGGLSVHGQTAAVLSDTDLGLGRYFLGKILQAIFSAGVVTFGEIW</sequence>
<dbReference type="AlphaFoldDB" id="A0A810Q1B4"/>
<evidence type="ECO:0000313" key="2">
    <source>
        <dbReference type="EMBL" id="BCK79636.1"/>
    </source>
</evidence>
<reference evidence="2" key="1">
    <citation type="submission" date="2020-09" db="EMBL/GenBank/DDBJ databases">
        <title>New species isolated from human feces.</title>
        <authorList>
            <person name="Kitahara M."/>
            <person name="Shigeno Y."/>
            <person name="Shime M."/>
            <person name="Matsumoto Y."/>
            <person name="Nakamura S."/>
            <person name="Motooka D."/>
            <person name="Fukuoka S."/>
            <person name="Nishikawa H."/>
            <person name="Benno Y."/>
        </authorList>
    </citation>
    <scope>NUCLEOTIDE SEQUENCE</scope>
    <source>
        <strain evidence="2">MM35</strain>
        <plasmid evidence="2">pMM35_01</plasmid>
    </source>
</reference>
<feature type="transmembrane region" description="Helical" evidence="1">
    <location>
        <begin position="41"/>
        <end position="62"/>
    </location>
</feature>
<proteinExistence type="predicted"/>
<keyword evidence="1" id="KW-0472">Membrane</keyword>
<keyword evidence="1" id="KW-1133">Transmembrane helix</keyword>
<feature type="transmembrane region" description="Helical" evidence="1">
    <location>
        <begin position="195"/>
        <end position="213"/>
    </location>
</feature>
<evidence type="ECO:0000313" key="3">
    <source>
        <dbReference type="Proteomes" id="UP000681343"/>
    </source>
</evidence>
<protein>
    <recommendedName>
        <fullName evidence="4">Sporulation integral membrane protein YlbJ</fullName>
    </recommendedName>
</protein>
<feature type="transmembrane region" description="Helical" evidence="1">
    <location>
        <begin position="145"/>
        <end position="162"/>
    </location>
</feature>
<dbReference type="Proteomes" id="UP000681343">
    <property type="component" value="Plasmid pMM35_01"/>
</dbReference>